<name>A0ABU0UYL0_ACIBI</name>
<dbReference type="InterPro" id="IPR037152">
    <property type="entry name" value="L-asparaginase_N_sf"/>
</dbReference>
<dbReference type="SUPFAM" id="SSF53774">
    <property type="entry name" value="Glutaminase/Asparaginase"/>
    <property type="match status" value="1"/>
</dbReference>
<dbReference type="InterPro" id="IPR006034">
    <property type="entry name" value="Asparaginase/glutaminase-like"/>
</dbReference>
<sequence length="321" mass="35735">MNKIALIYMGGTFGCIGEPLAPMPFQTFKPQLERIIPPQFIVSCFEAPSVKDSSACTAQDWLLLIQEIQRLQLEGFHRFVVIHGTDTMSYAAATLARFLGNSCHVVITGSQYPLLNTAGDNTREFTDAIDNLYLALEQVQALNPGTYLAFHHQVFHAQTALKSHTTELDAFSGIDATHECRTSSTATIVHTEEIQRSVALSVVNLMMQPIAIHQLAQQLQNILTTAPHFLVIQGFGTGNLAVNADILAIFQKLREQGCLVILTTQVTFGQIDQRYAISDWVNTAGIVTHTGHGHADLYAKLLQLYLKYATAEQWQQHWYDY</sequence>
<keyword evidence="2" id="KW-0378">Hydrolase</keyword>
<dbReference type="InterPro" id="IPR041725">
    <property type="entry name" value="L-asparaginase_I"/>
</dbReference>
<keyword evidence="3" id="KW-1185">Reference proteome</keyword>
<gene>
    <name evidence="2" type="ORF">QE380_002578</name>
</gene>
<dbReference type="PROSITE" id="PS51732">
    <property type="entry name" value="ASN_GLN_ASE_3"/>
    <property type="match status" value="1"/>
</dbReference>
<dbReference type="InterPro" id="IPR027473">
    <property type="entry name" value="L-asparaginase_C"/>
</dbReference>
<evidence type="ECO:0000313" key="3">
    <source>
        <dbReference type="Proteomes" id="UP001233360"/>
    </source>
</evidence>
<dbReference type="PRINTS" id="PR00139">
    <property type="entry name" value="ASNGLNASE"/>
</dbReference>
<evidence type="ECO:0000313" key="2">
    <source>
        <dbReference type="EMBL" id="MDQ1209655.1"/>
    </source>
</evidence>
<dbReference type="PIRSF" id="PIRSF001220">
    <property type="entry name" value="L-ASNase_gatD"/>
    <property type="match status" value="1"/>
</dbReference>
<feature type="domain" description="L-asparaginase N-terminal" evidence="1">
    <location>
        <begin position="3"/>
        <end position="184"/>
    </location>
</feature>
<accession>A0ABU0UYL0</accession>
<dbReference type="PANTHER" id="PTHR11707:SF28">
    <property type="entry name" value="60 KDA LYSOPHOSPHOLIPASE"/>
    <property type="match status" value="1"/>
</dbReference>
<dbReference type="InterPro" id="IPR027474">
    <property type="entry name" value="L-asparaginase_N"/>
</dbReference>
<evidence type="ECO:0000259" key="1">
    <source>
        <dbReference type="Pfam" id="PF00710"/>
    </source>
</evidence>
<protein>
    <submittedName>
        <fullName evidence="2">L-asparaginase</fullName>
        <ecNumber evidence="2">3.5.1.1</ecNumber>
    </submittedName>
</protein>
<dbReference type="RefSeq" id="WP_307004142.1">
    <property type="nucleotide sequence ID" value="NZ_JAUTBK010000002.1"/>
</dbReference>
<proteinExistence type="predicted"/>
<dbReference type="SMART" id="SM00870">
    <property type="entry name" value="Asparaginase"/>
    <property type="match status" value="1"/>
</dbReference>
<dbReference type="Pfam" id="PF00710">
    <property type="entry name" value="Asparaginase"/>
    <property type="match status" value="1"/>
</dbReference>
<dbReference type="CDD" id="cd08963">
    <property type="entry name" value="L-asparaginase_I"/>
    <property type="match status" value="1"/>
</dbReference>
<dbReference type="Gene3D" id="3.40.50.1170">
    <property type="entry name" value="L-asparaginase, N-terminal domain"/>
    <property type="match status" value="1"/>
</dbReference>
<dbReference type="Gene3D" id="3.40.50.40">
    <property type="match status" value="1"/>
</dbReference>
<dbReference type="PROSITE" id="PS51257">
    <property type="entry name" value="PROKAR_LIPOPROTEIN"/>
    <property type="match status" value="1"/>
</dbReference>
<dbReference type="EC" id="3.5.1.1" evidence="2"/>
<comment type="caution">
    <text evidence="2">The sequence shown here is derived from an EMBL/GenBank/DDBJ whole genome shotgun (WGS) entry which is preliminary data.</text>
</comment>
<dbReference type="PIRSF" id="PIRSF500176">
    <property type="entry name" value="L_ASNase"/>
    <property type="match status" value="1"/>
</dbReference>
<dbReference type="SFLD" id="SFLDS00057">
    <property type="entry name" value="Glutaminase/Asparaginase"/>
    <property type="match status" value="1"/>
</dbReference>
<dbReference type="PANTHER" id="PTHR11707">
    <property type="entry name" value="L-ASPARAGINASE"/>
    <property type="match status" value="1"/>
</dbReference>
<dbReference type="Proteomes" id="UP001233360">
    <property type="component" value="Unassembled WGS sequence"/>
</dbReference>
<reference evidence="2 3" key="1">
    <citation type="submission" date="2023-07" db="EMBL/GenBank/DDBJ databases">
        <title>Functional and genomic diversity of the sorghum phyllosphere microbiome.</title>
        <authorList>
            <person name="Shade A."/>
        </authorList>
    </citation>
    <scope>NUCLEOTIDE SEQUENCE [LARGE SCALE GENOMIC DNA]</scope>
    <source>
        <strain evidence="2 3">SORGH_AS_0887</strain>
    </source>
</reference>
<dbReference type="GO" id="GO:0004067">
    <property type="term" value="F:asparaginase activity"/>
    <property type="evidence" value="ECO:0007669"/>
    <property type="project" value="UniProtKB-EC"/>
</dbReference>
<dbReference type="EMBL" id="JAUTBK010000002">
    <property type="protein sequence ID" value="MDQ1209655.1"/>
    <property type="molecule type" value="Genomic_DNA"/>
</dbReference>
<organism evidence="2 3">
    <name type="scientific">Acinetobacter baylyi</name>
    <dbReference type="NCBI Taxonomy" id="202950"/>
    <lineage>
        <taxon>Bacteria</taxon>
        <taxon>Pseudomonadati</taxon>
        <taxon>Pseudomonadota</taxon>
        <taxon>Gammaproteobacteria</taxon>
        <taxon>Moraxellales</taxon>
        <taxon>Moraxellaceae</taxon>
        <taxon>Acinetobacter</taxon>
    </lineage>
</organism>
<dbReference type="InterPro" id="IPR036152">
    <property type="entry name" value="Asp/glu_Ase-like_sf"/>
</dbReference>